<dbReference type="PANTHER" id="PTHR12145:SF36">
    <property type="entry name" value="MANNAN ENDO-1,6-ALPHA-MANNOSIDASE DCW1"/>
    <property type="match status" value="1"/>
</dbReference>
<dbReference type="PANTHER" id="PTHR12145">
    <property type="entry name" value="MANNAN ENDO-1,6-ALPHA-MANNOSIDASE DCW1"/>
    <property type="match status" value="1"/>
</dbReference>
<evidence type="ECO:0000256" key="8">
    <source>
        <dbReference type="PIRNR" id="PIRNR016302"/>
    </source>
</evidence>
<gene>
    <name evidence="10" type="ORF">SEPCBS119000_000076</name>
</gene>
<comment type="caution">
    <text evidence="10">The sequence shown here is derived from an EMBL/GenBank/DDBJ whole genome shotgun (WGS) entry which is preliminary data.</text>
</comment>
<evidence type="ECO:0000256" key="7">
    <source>
        <dbReference type="ARBA" id="ARBA00023295"/>
    </source>
</evidence>
<keyword evidence="11" id="KW-1185">Reference proteome</keyword>
<reference evidence="10 11" key="1">
    <citation type="submission" date="2024-01" db="EMBL/GenBank/DDBJ databases">
        <authorList>
            <person name="Allen C."/>
            <person name="Tagirdzhanova G."/>
        </authorList>
    </citation>
    <scope>NUCLEOTIDE SEQUENCE [LARGE SCALE GENOMIC DNA]</scope>
    <source>
        <strain evidence="10 11">CBS 119000</strain>
    </source>
</reference>
<accession>A0ABP0D360</accession>
<feature type="signal peptide" evidence="9">
    <location>
        <begin position="1"/>
        <end position="19"/>
    </location>
</feature>
<dbReference type="Proteomes" id="UP001642502">
    <property type="component" value="Unassembled WGS sequence"/>
</dbReference>
<dbReference type="EC" id="3.2.1.101" evidence="3 8"/>
<dbReference type="InterPro" id="IPR005198">
    <property type="entry name" value="Glyco_hydro_76"/>
</dbReference>
<evidence type="ECO:0000256" key="2">
    <source>
        <dbReference type="ARBA" id="ARBA00009699"/>
    </source>
</evidence>
<evidence type="ECO:0000313" key="11">
    <source>
        <dbReference type="Proteomes" id="UP001642502"/>
    </source>
</evidence>
<dbReference type="PIRSF" id="PIRSF016302">
    <property type="entry name" value="Man_a_manosd"/>
    <property type="match status" value="1"/>
</dbReference>
<evidence type="ECO:0000256" key="5">
    <source>
        <dbReference type="ARBA" id="ARBA00022801"/>
    </source>
</evidence>
<organism evidence="10 11">
    <name type="scientific">Sporothrix epigloea</name>
    <dbReference type="NCBI Taxonomy" id="1892477"/>
    <lineage>
        <taxon>Eukaryota</taxon>
        <taxon>Fungi</taxon>
        <taxon>Dikarya</taxon>
        <taxon>Ascomycota</taxon>
        <taxon>Pezizomycotina</taxon>
        <taxon>Sordariomycetes</taxon>
        <taxon>Sordariomycetidae</taxon>
        <taxon>Ophiostomatales</taxon>
        <taxon>Ophiostomataceae</taxon>
        <taxon>Sporothrix</taxon>
    </lineage>
</organism>
<name>A0ABP0D360_9PEZI</name>
<keyword evidence="7 8" id="KW-0326">Glycosidase</keyword>
<evidence type="ECO:0000256" key="6">
    <source>
        <dbReference type="ARBA" id="ARBA00023180"/>
    </source>
</evidence>
<keyword evidence="6" id="KW-0325">Glycoprotein</keyword>
<keyword evidence="5 8" id="KW-0378">Hydrolase</keyword>
<evidence type="ECO:0000256" key="1">
    <source>
        <dbReference type="ARBA" id="ARBA00001452"/>
    </source>
</evidence>
<proteinExistence type="inferred from homology"/>
<dbReference type="InterPro" id="IPR008928">
    <property type="entry name" value="6-hairpin_glycosidase_sf"/>
</dbReference>
<evidence type="ECO:0000256" key="3">
    <source>
        <dbReference type="ARBA" id="ARBA00012350"/>
    </source>
</evidence>
<protein>
    <recommendedName>
        <fullName evidence="3 8">Mannan endo-1,6-alpha-mannosidase</fullName>
        <ecNumber evidence="3 8">3.2.1.101</ecNumber>
    </recommendedName>
</protein>
<evidence type="ECO:0000313" key="10">
    <source>
        <dbReference type="EMBL" id="CAK7262653.1"/>
    </source>
</evidence>
<dbReference type="SUPFAM" id="SSF48208">
    <property type="entry name" value="Six-hairpin glycosidases"/>
    <property type="match status" value="1"/>
</dbReference>
<keyword evidence="4 9" id="KW-0732">Signal</keyword>
<dbReference type="Gene3D" id="1.50.10.20">
    <property type="match status" value="1"/>
</dbReference>
<sequence length="468" mass="50281">MKYAASAIALAGLLAPAAALTVDVNSPDSIKAACKTIISQLMTYYKGNQPGMTPGILPGPPPNGDYYWWEGGALWGTLVDYWHFTQDSTYNNLTESSLLFQAGPPQNCFMPANWTASLGNDDQGFWGLSALLAAETNFQNPPDDKPQWLELAQAVWNTQAAPDRHDGTCGGGLRWQIPLTNNGYDYKNSIANGIFFNTGARLARYTGNDTYAKIATETWDWVSGVGLMTPTFDIYDGAHVESNCTDMYKQQFSYNAAVYLQGAAFMYNYTNGSTVWKERVLGLTKRTIENFFPNGTAVEMACELPTHIQCTTDMLSFKGYLHRWMAATTKVAPIVHDTIMNVLKTSAASAANACDSSGVCGFRWTTGSYDGMTGAGQQMNALAALSSLLIDETYVKPPLTNSTGATSKGNPAAGLDTTGVPDGPLAPITTGDKAGASILTLLMLSGLLAACAWLSSDFSESGRWNALS</sequence>
<comment type="similarity">
    <text evidence="2 8">Belongs to the glycosyl hydrolase 76 family.</text>
</comment>
<dbReference type="EMBL" id="CAWUON010000001">
    <property type="protein sequence ID" value="CAK7262653.1"/>
    <property type="molecule type" value="Genomic_DNA"/>
</dbReference>
<comment type="catalytic activity">
    <reaction evidence="1 8">
        <text>Random hydrolysis of (1-&gt;6)-alpha-D-mannosidic linkages in unbranched (1-&gt;6)-mannans.</text>
        <dbReference type="EC" id="3.2.1.101"/>
    </reaction>
</comment>
<evidence type="ECO:0000256" key="4">
    <source>
        <dbReference type="ARBA" id="ARBA00022729"/>
    </source>
</evidence>
<dbReference type="Pfam" id="PF03663">
    <property type="entry name" value="Glyco_hydro_76"/>
    <property type="match status" value="1"/>
</dbReference>
<evidence type="ECO:0000256" key="9">
    <source>
        <dbReference type="SAM" id="SignalP"/>
    </source>
</evidence>
<dbReference type="InterPro" id="IPR014480">
    <property type="entry name" value="Mannan-1_6-alpha_mannosidase"/>
</dbReference>
<feature type="chain" id="PRO_5046219794" description="Mannan endo-1,6-alpha-mannosidase" evidence="9">
    <location>
        <begin position="20"/>
        <end position="468"/>
    </location>
</feature>